<keyword evidence="6" id="KW-1185">Reference proteome</keyword>
<proteinExistence type="predicted"/>
<name>W6MRW8_9ASCO</name>
<dbReference type="Gene3D" id="4.10.240.10">
    <property type="entry name" value="Zn(2)-C6 fungal-type DNA-binding domain"/>
    <property type="match status" value="1"/>
</dbReference>
<protein>
    <recommendedName>
        <fullName evidence="4">Zn(2)-C6 fungal-type domain-containing protein</fullName>
    </recommendedName>
</protein>
<dbReference type="Pfam" id="PF00172">
    <property type="entry name" value="Zn_clus"/>
    <property type="match status" value="1"/>
</dbReference>
<dbReference type="GO" id="GO:0000981">
    <property type="term" value="F:DNA-binding transcription factor activity, RNA polymerase II-specific"/>
    <property type="evidence" value="ECO:0007669"/>
    <property type="project" value="InterPro"/>
</dbReference>
<dbReference type="InterPro" id="IPR001138">
    <property type="entry name" value="Zn2Cys6_DnaBD"/>
</dbReference>
<evidence type="ECO:0000313" key="6">
    <source>
        <dbReference type="Proteomes" id="UP000019384"/>
    </source>
</evidence>
<keyword evidence="3" id="KW-0812">Transmembrane</keyword>
<dbReference type="PROSITE" id="PS50048">
    <property type="entry name" value="ZN2_CY6_FUNGAL_2"/>
    <property type="match status" value="1"/>
</dbReference>
<dbReference type="CDD" id="cd00067">
    <property type="entry name" value="GAL4"/>
    <property type="match status" value="1"/>
</dbReference>
<dbReference type="PROSITE" id="PS00463">
    <property type="entry name" value="ZN2_CY6_FUNGAL_1"/>
    <property type="match status" value="1"/>
</dbReference>
<feature type="domain" description="Zn(2)-C6 fungal-type" evidence="4">
    <location>
        <begin position="11"/>
        <end position="41"/>
    </location>
</feature>
<dbReference type="EMBL" id="HG793128">
    <property type="protein sequence ID" value="CDK27987.1"/>
    <property type="molecule type" value="Genomic_DNA"/>
</dbReference>
<evidence type="ECO:0000256" key="3">
    <source>
        <dbReference type="SAM" id="Phobius"/>
    </source>
</evidence>
<dbReference type="RefSeq" id="XP_022459979.1">
    <property type="nucleotide sequence ID" value="XM_022602435.1"/>
</dbReference>
<accession>W6MRW8</accession>
<dbReference type="SMART" id="SM00066">
    <property type="entry name" value="GAL4"/>
    <property type="match status" value="1"/>
</dbReference>
<organism evidence="5 6">
    <name type="scientific">Kuraishia capsulata CBS 1993</name>
    <dbReference type="NCBI Taxonomy" id="1382522"/>
    <lineage>
        <taxon>Eukaryota</taxon>
        <taxon>Fungi</taxon>
        <taxon>Dikarya</taxon>
        <taxon>Ascomycota</taxon>
        <taxon>Saccharomycotina</taxon>
        <taxon>Pichiomycetes</taxon>
        <taxon>Pichiales</taxon>
        <taxon>Pichiaceae</taxon>
        <taxon>Kuraishia</taxon>
    </lineage>
</organism>
<reference evidence="5" key="1">
    <citation type="submission" date="2013-12" db="EMBL/GenBank/DDBJ databases">
        <authorList>
            <person name="Genoscope - CEA"/>
        </authorList>
    </citation>
    <scope>NUCLEOTIDE SEQUENCE</scope>
    <source>
        <strain evidence="5">CBS 1993</strain>
    </source>
</reference>
<dbReference type="Proteomes" id="UP000019384">
    <property type="component" value="Unassembled WGS sequence"/>
</dbReference>
<dbReference type="GO" id="GO:0045944">
    <property type="term" value="P:positive regulation of transcription by RNA polymerase II"/>
    <property type="evidence" value="ECO:0007669"/>
    <property type="project" value="TreeGrafter"/>
</dbReference>
<dbReference type="InterPro" id="IPR021858">
    <property type="entry name" value="Fun_TF"/>
</dbReference>
<dbReference type="HOGENOM" id="CLU_442831_0_0_1"/>
<dbReference type="AlphaFoldDB" id="W6MRW8"/>
<dbReference type="Pfam" id="PF11951">
    <property type="entry name" value="Fungal_trans_2"/>
    <property type="match status" value="1"/>
</dbReference>
<keyword evidence="3" id="KW-0472">Membrane</keyword>
<comment type="subcellular location">
    <subcellularLocation>
        <location evidence="1">Nucleus</location>
    </subcellularLocation>
</comment>
<reference evidence="5" key="2">
    <citation type="submission" date="2014-02" db="EMBL/GenBank/DDBJ databases">
        <title>Complete DNA sequence of /Kuraishia capsulata/ illustrates novel genomic features among budding yeasts (/Saccharomycotina/).</title>
        <authorList>
            <person name="Morales L."/>
            <person name="Noel B."/>
            <person name="Porcel B."/>
            <person name="Marcet-Houben M."/>
            <person name="Hullo M-F."/>
            <person name="Sacerdot C."/>
            <person name="Tekaia F."/>
            <person name="Leh-Louis V."/>
            <person name="Despons L."/>
            <person name="Khanna V."/>
            <person name="Aury J-M."/>
            <person name="Barbe V."/>
            <person name="Couloux A."/>
            <person name="Labadie K."/>
            <person name="Pelletier E."/>
            <person name="Souciet J-L."/>
            <person name="Boekhout T."/>
            <person name="Gabaldon T."/>
            <person name="Wincker P."/>
            <person name="Dujon B."/>
        </authorList>
    </citation>
    <scope>NUCLEOTIDE SEQUENCE</scope>
    <source>
        <strain evidence="5">CBS 1993</strain>
    </source>
</reference>
<keyword evidence="2" id="KW-0539">Nucleus</keyword>
<feature type="transmembrane region" description="Helical" evidence="3">
    <location>
        <begin position="246"/>
        <end position="265"/>
    </location>
</feature>
<dbReference type="GeneID" id="34521367"/>
<dbReference type="GO" id="GO:0008270">
    <property type="term" value="F:zinc ion binding"/>
    <property type="evidence" value="ECO:0007669"/>
    <property type="project" value="InterPro"/>
</dbReference>
<dbReference type="OrthoDB" id="4096402at2759"/>
<sequence length="617" mass="70536">MAVKRSISRGGCSKCRERKKKCSQEKPSCSYCTKRNIDCVYPSNQFISYDQNGHKRKSQLTDLLNDPTTTDTTVPPLKKKSLVLYLPTSEIISSSSNIPTVSDGVKTVQIFNEKALLSENFSVSDLALSGYRANLADNNESVDIKSNLALILGNRKVKTSSEDDPQTVYDSPDHINLKIDPEKLRNIIYIEAPAVSEDDFSKFTNLPSFIDKEFADYLFRYYCEYSVCEEEAEENGQYLSFLKICFPLIVGNILVLKCVFILAYLQMMKSKNPQHAQYKNMTPWMDKMYVDSLNELSRRLTYRISVGCDHSLMCVYLLLSIETLKGCRTTMWTRILKLGKSMVTLRGGAQKLLESPTGACLCKLLSMYYTNGISFDSTITPDNSSSGFHSTDLELMMDTTINGLQLYDNRNYFPGVPTDEFLAIVKLYARISNLYFLLEISMKANLSNDHMRYQFVSSWNMNSVLEEAASLDKRLNEMSITPSAFELAFRFARDAGVLYLRQSVFRQVSNSPGTIILVKRMLEYIDQLFDTYTKSGKNEVVFTLPLLILGIDIVAKLDRNWYISRLRRIYDNLSNEMILTVIMLLERVWEINTDGFTLVDWRRLSDEQSLFVTFVGK</sequence>
<dbReference type="GO" id="GO:0000976">
    <property type="term" value="F:transcription cis-regulatory region binding"/>
    <property type="evidence" value="ECO:0007669"/>
    <property type="project" value="TreeGrafter"/>
</dbReference>
<dbReference type="InterPro" id="IPR036864">
    <property type="entry name" value="Zn2-C6_fun-type_DNA-bd_sf"/>
</dbReference>
<dbReference type="PANTHER" id="PTHR37534">
    <property type="entry name" value="TRANSCRIPTIONAL ACTIVATOR PROTEIN UGA3"/>
    <property type="match status" value="1"/>
</dbReference>
<evidence type="ECO:0000256" key="1">
    <source>
        <dbReference type="ARBA" id="ARBA00004123"/>
    </source>
</evidence>
<dbReference type="SUPFAM" id="SSF57701">
    <property type="entry name" value="Zn2/Cys6 DNA-binding domain"/>
    <property type="match status" value="1"/>
</dbReference>
<dbReference type="GO" id="GO:0005634">
    <property type="term" value="C:nucleus"/>
    <property type="evidence" value="ECO:0007669"/>
    <property type="project" value="UniProtKB-SubCell"/>
</dbReference>
<gene>
    <name evidence="5" type="ORF">KUCA_T00003967001</name>
</gene>
<evidence type="ECO:0000259" key="4">
    <source>
        <dbReference type="PROSITE" id="PS50048"/>
    </source>
</evidence>
<evidence type="ECO:0000313" key="5">
    <source>
        <dbReference type="EMBL" id="CDK27987.1"/>
    </source>
</evidence>
<evidence type="ECO:0000256" key="2">
    <source>
        <dbReference type="ARBA" id="ARBA00023242"/>
    </source>
</evidence>
<dbReference type="PANTHER" id="PTHR37534:SF7">
    <property type="entry name" value="TRANSCRIPTIONAL ACTIVATOR PROTEIN UGA3"/>
    <property type="match status" value="1"/>
</dbReference>
<keyword evidence="3" id="KW-1133">Transmembrane helix</keyword>